<organism evidence="3 4">
    <name type="scientific">Bimuria novae-zelandiae CBS 107.79</name>
    <dbReference type="NCBI Taxonomy" id="1447943"/>
    <lineage>
        <taxon>Eukaryota</taxon>
        <taxon>Fungi</taxon>
        <taxon>Dikarya</taxon>
        <taxon>Ascomycota</taxon>
        <taxon>Pezizomycotina</taxon>
        <taxon>Dothideomycetes</taxon>
        <taxon>Pleosporomycetidae</taxon>
        <taxon>Pleosporales</taxon>
        <taxon>Massarineae</taxon>
        <taxon>Didymosphaeriaceae</taxon>
        <taxon>Bimuria</taxon>
    </lineage>
</organism>
<dbReference type="PANTHER" id="PTHR39601:SF1">
    <property type="entry name" value="CHORIOGENIN HMINOR"/>
    <property type="match status" value="1"/>
</dbReference>
<feature type="compositionally biased region" description="Polar residues" evidence="1">
    <location>
        <begin position="615"/>
        <end position="641"/>
    </location>
</feature>
<feature type="region of interest" description="Disordered" evidence="1">
    <location>
        <begin position="699"/>
        <end position="737"/>
    </location>
</feature>
<keyword evidence="4" id="KW-1185">Reference proteome</keyword>
<dbReference type="OrthoDB" id="4114825at2759"/>
<dbReference type="PANTHER" id="PTHR39601">
    <property type="entry name" value="CHORIOGENIN HMINOR"/>
    <property type="match status" value="1"/>
</dbReference>
<dbReference type="EMBL" id="ML976739">
    <property type="protein sequence ID" value="KAF1966950.1"/>
    <property type="molecule type" value="Genomic_DNA"/>
</dbReference>
<evidence type="ECO:0000313" key="4">
    <source>
        <dbReference type="Proteomes" id="UP000800036"/>
    </source>
</evidence>
<feature type="compositionally biased region" description="Low complexity" evidence="1">
    <location>
        <begin position="705"/>
        <end position="731"/>
    </location>
</feature>
<evidence type="ECO:0000313" key="3">
    <source>
        <dbReference type="EMBL" id="KAF1966950.1"/>
    </source>
</evidence>
<name>A0A6A5URA8_9PLEO</name>
<feature type="domain" description="DUF8004" evidence="2">
    <location>
        <begin position="162"/>
        <end position="252"/>
    </location>
</feature>
<gene>
    <name evidence="3" type="ORF">BU23DRAFT_307646</name>
</gene>
<feature type="compositionally biased region" description="Low complexity" evidence="1">
    <location>
        <begin position="642"/>
        <end position="657"/>
    </location>
</feature>
<protein>
    <recommendedName>
        <fullName evidence="2">DUF8004 domain-containing protein</fullName>
    </recommendedName>
</protein>
<feature type="region of interest" description="Disordered" evidence="1">
    <location>
        <begin position="549"/>
        <end position="592"/>
    </location>
</feature>
<proteinExistence type="predicted"/>
<evidence type="ECO:0000256" key="1">
    <source>
        <dbReference type="SAM" id="MobiDB-lite"/>
    </source>
</evidence>
<feature type="region of interest" description="Disordered" evidence="1">
    <location>
        <begin position="615"/>
        <end position="684"/>
    </location>
</feature>
<sequence>MRRVERWAGLTRTVSNWDGLRRDPELWYEHGDCLVHLYAVGQSRRGPSFCVPFHVLKQSNCGSMFSLCFAQTTTFTTTTTKTASRRSNNTGTQSSVSKKVELFVPAPEDTTRDASFRWHITTRNFFAFIFGKPLVGTNLGQAMVDLQERMRLFRSGRVDNQQDFLSYADVQGYRDFANFPDYSLAMLYYAEHYKLRDIWIDAFAHCVGMNGKFVSSPEFMPQSRLTKALITRASLEMDIGLNRTTLAVRNFLEDDLSPAYLGLTNGARYHLDRFRSFLHSFYVDKFGYWPPPKGTTFSKALYRSLYFDFKNLYDYIVDLESTTDLASQKLASGGICVLQNVSSFDTRHKFPSLPHPMPLLPCGIPDARSRTDSQRFLRELTLGCKRGKEEWHLGARAALLSATNGINNTSLIEAPIIRAYMQFERQSTSSYRDENISIADARKVRWLLIYGTLQYLISALGAPTEVRDTEGSSYFLPSFVAEHAQWQTGISATSSSATRPIDDAIHDPRFGPDGSYHEIIPPLTCRTPIEPDCQNFDYFLHTNIDPGSSRTSVDIPAPLNTSQPSRTSSARSRRRLSLSSLGSRRNSMTRKPQMHCEILVHGYGNGLNEMAINTPSQQLSRTTPFDTGVRKQSSRSTIDAETSSLRPSTPHSTSHPSGKCSDGVTPACSRFPEPQFTPHIESTERDRGLTVNFLYDGSATPSTISNSPDSLSSKESSFSTDSVSSASSRSSTYEEHSEAMVSPAEECGLLGGLVPIIASPYIPERRSSLQFNFHEQASLADSLYTLEPTYLHSGIGVAVSDPPSVSTMEIPYSQTHTSLKTEKEFGFLSTVSVLPDAPLEARPPSIAKKERRRSFWRR</sequence>
<dbReference type="Pfam" id="PF26013">
    <property type="entry name" value="DUF8004"/>
    <property type="match status" value="1"/>
</dbReference>
<reference evidence="3" key="1">
    <citation type="journal article" date="2020" name="Stud. Mycol.">
        <title>101 Dothideomycetes genomes: a test case for predicting lifestyles and emergence of pathogens.</title>
        <authorList>
            <person name="Haridas S."/>
            <person name="Albert R."/>
            <person name="Binder M."/>
            <person name="Bloem J."/>
            <person name="Labutti K."/>
            <person name="Salamov A."/>
            <person name="Andreopoulos B."/>
            <person name="Baker S."/>
            <person name="Barry K."/>
            <person name="Bills G."/>
            <person name="Bluhm B."/>
            <person name="Cannon C."/>
            <person name="Castanera R."/>
            <person name="Culley D."/>
            <person name="Daum C."/>
            <person name="Ezra D."/>
            <person name="Gonzalez J."/>
            <person name="Henrissat B."/>
            <person name="Kuo A."/>
            <person name="Liang C."/>
            <person name="Lipzen A."/>
            <person name="Lutzoni F."/>
            <person name="Magnuson J."/>
            <person name="Mondo S."/>
            <person name="Nolan M."/>
            <person name="Ohm R."/>
            <person name="Pangilinan J."/>
            <person name="Park H.-J."/>
            <person name="Ramirez L."/>
            <person name="Alfaro M."/>
            <person name="Sun H."/>
            <person name="Tritt A."/>
            <person name="Yoshinaga Y."/>
            <person name="Zwiers L.-H."/>
            <person name="Turgeon B."/>
            <person name="Goodwin S."/>
            <person name="Spatafora J."/>
            <person name="Crous P."/>
            <person name="Grigoriev I."/>
        </authorList>
    </citation>
    <scope>NUCLEOTIDE SEQUENCE</scope>
    <source>
        <strain evidence="3">CBS 107.79</strain>
    </source>
</reference>
<dbReference type="Proteomes" id="UP000800036">
    <property type="component" value="Unassembled WGS sequence"/>
</dbReference>
<feature type="compositionally biased region" description="Low complexity" evidence="1">
    <location>
        <begin position="577"/>
        <end position="586"/>
    </location>
</feature>
<accession>A0A6A5URA8</accession>
<evidence type="ECO:0000259" key="2">
    <source>
        <dbReference type="Pfam" id="PF26013"/>
    </source>
</evidence>
<dbReference type="InterPro" id="IPR058317">
    <property type="entry name" value="DUF8004"/>
</dbReference>
<dbReference type="AlphaFoldDB" id="A0A6A5URA8"/>